<feature type="chain" id="PRO_5047146540" evidence="1">
    <location>
        <begin position="32"/>
        <end position="537"/>
    </location>
</feature>
<organism evidence="4 5">
    <name type="scientific">Actinokineospora guangxiensis</name>
    <dbReference type="NCBI Taxonomy" id="1490288"/>
    <lineage>
        <taxon>Bacteria</taxon>
        <taxon>Bacillati</taxon>
        <taxon>Actinomycetota</taxon>
        <taxon>Actinomycetes</taxon>
        <taxon>Pseudonocardiales</taxon>
        <taxon>Pseudonocardiaceae</taxon>
        <taxon>Actinokineospora</taxon>
    </lineage>
</organism>
<gene>
    <name evidence="4" type="ORF">ACFPM7_23095</name>
</gene>
<evidence type="ECO:0000259" key="3">
    <source>
        <dbReference type="Pfam" id="PF11329"/>
    </source>
</evidence>
<evidence type="ECO:0000313" key="4">
    <source>
        <dbReference type="EMBL" id="MFC5289953.1"/>
    </source>
</evidence>
<reference evidence="5" key="1">
    <citation type="journal article" date="2019" name="Int. J. Syst. Evol. Microbiol.">
        <title>The Global Catalogue of Microorganisms (GCM) 10K type strain sequencing project: providing services to taxonomists for standard genome sequencing and annotation.</title>
        <authorList>
            <consortium name="The Broad Institute Genomics Platform"/>
            <consortium name="The Broad Institute Genome Sequencing Center for Infectious Disease"/>
            <person name="Wu L."/>
            <person name="Ma J."/>
        </authorList>
    </citation>
    <scope>NUCLEOTIDE SEQUENCE [LARGE SCALE GENOMIC DNA]</scope>
    <source>
        <strain evidence="5">CCUG 59778</strain>
    </source>
</reference>
<dbReference type="Gene3D" id="1.50.10.140">
    <property type="match status" value="1"/>
</dbReference>
<dbReference type="InterPro" id="IPR019282">
    <property type="entry name" value="Glycoamylase-like_cons_dom"/>
</dbReference>
<name>A0ABW0EU71_9PSEU</name>
<dbReference type="Proteomes" id="UP001596157">
    <property type="component" value="Unassembled WGS sequence"/>
</dbReference>
<feature type="domain" description="Glycoamylase-like" evidence="2">
    <location>
        <begin position="308"/>
        <end position="514"/>
    </location>
</feature>
<proteinExistence type="predicted"/>
<dbReference type="InterPro" id="IPR021478">
    <property type="entry name" value="DUF3131"/>
</dbReference>
<keyword evidence="1" id="KW-0732">Signal</keyword>
<dbReference type="InterPro" id="IPR006311">
    <property type="entry name" value="TAT_signal"/>
</dbReference>
<feature type="signal peptide" evidence="1">
    <location>
        <begin position="1"/>
        <end position="31"/>
    </location>
</feature>
<feature type="domain" description="DUF3131" evidence="3">
    <location>
        <begin position="53"/>
        <end position="197"/>
    </location>
</feature>
<comment type="caution">
    <text evidence="4">The sequence shown here is derived from an EMBL/GenBank/DDBJ whole genome shotgun (WGS) entry which is preliminary data.</text>
</comment>
<sequence length="537" mass="58459">MSTPARPTRRTLLAGGAAAAAALAVPSAAFANPGPSALRRRVLTASRSRVRGWAKDTWRSLVAMTPSDTGLPADNIPESLAAPDRSGYTSPTNIGGYLWSTIVARELGLISRGEASARLVRTLKTVERMEHHRPSGMFYNWYDEATGEPVLSWPGTGEKVYPFCSSVDNGWLGAALLVAAESDRAASGWARRIFARMRWDAFYNPGDDPAHPVRPGGLIHGGFFPFEHNRPGGVYQGTHIGGDPVWLTTHHYDTTVSETRITSYLGIITGQVPARQYFAMWRTFPASCDWAWHEMQPVGETRTYHGIEVFEGAYTYRGMRIVPGWGGSMFEELMPDVFVDEARWAPRSWGRNHPLHVRAQREHGLIEAGYGFWGFSPSSDPAGGYREYGVDALGMGPGNEPGNGANGYFSDQEMTNYDVGFGECREATAPTPAYGDGVVTPHAAFLAMMHERDTAYTNLVGIQHDLGAYGAGGFFDAVAVRSGVIARRYLALDQAMVMGAIGNVLCGGVIRRAFSTRAVERALRPVIGIEEFGASRV</sequence>
<dbReference type="Pfam" id="PF10091">
    <property type="entry name" value="Glycoamylase"/>
    <property type="match status" value="1"/>
</dbReference>
<accession>A0ABW0EU71</accession>
<dbReference type="RefSeq" id="WP_378249821.1">
    <property type="nucleotide sequence ID" value="NZ_JBHSKF010000013.1"/>
</dbReference>
<keyword evidence="5" id="KW-1185">Reference proteome</keyword>
<dbReference type="PROSITE" id="PS51318">
    <property type="entry name" value="TAT"/>
    <property type="match status" value="1"/>
</dbReference>
<protein>
    <submittedName>
        <fullName evidence="4">Glucoamylase family protein</fullName>
    </submittedName>
</protein>
<dbReference type="EMBL" id="JBHSKF010000013">
    <property type="protein sequence ID" value="MFC5289953.1"/>
    <property type="molecule type" value="Genomic_DNA"/>
</dbReference>
<evidence type="ECO:0000259" key="2">
    <source>
        <dbReference type="Pfam" id="PF10091"/>
    </source>
</evidence>
<evidence type="ECO:0000256" key="1">
    <source>
        <dbReference type="SAM" id="SignalP"/>
    </source>
</evidence>
<dbReference type="Pfam" id="PF11329">
    <property type="entry name" value="DUF3131"/>
    <property type="match status" value="1"/>
</dbReference>
<evidence type="ECO:0000313" key="5">
    <source>
        <dbReference type="Proteomes" id="UP001596157"/>
    </source>
</evidence>